<dbReference type="AlphaFoldDB" id="A0A919Q972"/>
<accession>A0A919Q972</accession>
<name>A0A919Q972_9ACTN</name>
<sequence>MASKPEPQSAETAYVAVAGVAAEAVPIPSGTNSAAAAIKDPNVIRRKGCSWSDRANQTNRKVSYELTGSVRFIVDQGQ</sequence>
<protein>
    <submittedName>
        <fullName evidence="1">Uncharacterized protein</fullName>
    </submittedName>
</protein>
<reference evidence="1" key="1">
    <citation type="submission" date="2021-01" db="EMBL/GenBank/DDBJ databases">
        <title>Whole genome shotgun sequence of Acrocarpospora phusangensis NBRC 108782.</title>
        <authorList>
            <person name="Komaki H."/>
            <person name="Tamura T."/>
        </authorList>
    </citation>
    <scope>NUCLEOTIDE SEQUENCE</scope>
    <source>
        <strain evidence="1">NBRC 108782</strain>
    </source>
</reference>
<comment type="caution">
    <text evidence="1">The sequence shown here is derived from an EMBL/GenBank/DDBJ whole genome shotgun (WGS) entry which is preliminary data.</text>
</comment>
<dbReference type="EMBL" id="BOOA01000022">
    <property type="protein sequence ID" value="GIH24839.1"/>
    <property type="molecule type" value="Genomic_DNA"/>
</dbReference>
<evidence type="ECO:0000313" key="2">
    <source>
        <dbReference type="Proteomes" id="UP000640052"/>
    </source>
</evidence>
<dbReference type="Proteomes" id="UP000640052">
    <property type="component" value="Unassembled WGS sequence"/>
</dbReference>
<organism evidence="1 2">
    <name type="scientific">Acrocarpospora phusangensis</name>
    <dbReference type="NCBI Taxonomy" id="1070424"/>
    <lineage>
        <taxon>Bacteria</taxon>
        <taxon>Bacillati</taxon>
        <taxon>Actinomycetota</taxon>
        <taxon>Actinomycetes</taxon>
        <taxon>Streptosporangiales</taxon>
        <taxon>Streptosporangiaceae</taxon>
        <taxon>Acrocarpospora</taxon>
    </lineage>
</organism>
<gene>
    <name evidence="1" type="ORF">Aph01nite_31490</name>
</gene>
<evidence type="ECO:0000313" key="1">
    <source>
        <dbReference type="EMBL" id="GIH24839.1"/>
    </source>
</evidence>
<proteinExistence type="predicted"/>
<keyword evidence="2" id="KW-1185">Reference proteome</keyword>